<sequence>MDIQQVVKEIKLHKKHGIVSKVSARTGISMPTVRKYLNGDVMQPKVLLVLNTAIDIINESNI</sequence>
<accession>A0A6J5MQI1</accession>
<dbReference type="EMBL" id="LR796508">
    <property type="protein sequence ID" value="CAB4149044.1"/>
    <property type="molecule type" value="Genomic_DNA"/>
</dbReference>
<reference evidence="1" key="1">
    <citation type="submission" date="2020-04" db="EMBL/GenBank/DDBJ databases">
        <authorList>
            <person name="Chiriac C."/>
            <person name="Salcher M."/>
            <person name="Ghai R."/>
            <person name="Kavagutti S V."/>
        </authorList>
    </citation>
    <scope>NUCLEOTIDE SEQUENCE</scope>
</reference>
<organism evidence="1">
    <name type="scientific">uncultured Caudovirales phage</name>
    <dbReference type="NCBI Taxonomy" id="2100421"/>
    <lineage>
        <taxon>Viruses</taxon>
        <taxon>Duplodnaviria</taxon>
        <taxon>Heunggongvirae</taxon>
        <taxon>Uroviricota</taxon>
        <taxon>Caudoviricetes</taxon>
        <taxon>Peduoviridae</taxon>
        <taxon>Maltschvirus</taxon>
        <taxon>Maltschvirus maltsch</taxon>
    </lineage>
</organism>
<proteinExistence type="predicted"/>
<name>A0A6J5MQI1_9CAUD</name>
<protein>
    <submittedName>
        <fullName evidence="1">Uncharacterized protein</fullName>
    </submittedName>
</protein>
<gene>
    <name evidence="1" type="ORF">UFOVP528_42</name>
</gene>
<evidence type="ECO:0000313" key="1">
    <source>
        <dbReference type="EMBL" id="CAB4149044.1"/>
    </source>
</evidence>